<dbReference type="InterPro" id="IPR011805">
    <property type="entry name" value="RNase_R"/>
</dbReference>
<evidence type="ECO:0000259" key="11">
    <source>
        <dbReference type="PROSITE" id="PS50126"/>
    </source>
</evidence>
<reference evidence="12 13" key="1">
    <citation type="submission" date="2016-10" db="EMBL/GenBank/DDBJ databases">
        <authorList>
            <person name="de Groot N.N."/>
        </authorList>
    </citation>
    <scope>NUCLEOTIDE SEQUENCE [LARGE SCALE GENOMIC DNA]</scope>
    <source>
        <strain evidence="12 13">NLAE-zl-G419</strain>
    </source>
</reference>
<evidence type="ECO:0000256" key="2">
    <source>
        <dbReference type="ARBA" id="ARBA00004496"/>
    </source>
</evidence>
<dbReference type="AlphaFoldDB" id="A0A1I2KB26"/>
<feature type="coiled-coil region" evidence="9">
    <location>
        <begin position="589"/>
        <end position="616"/>
    </location>
</feature>
<dbReference type="PROSITE" id="PS50126">
    <property type="entry name" value="S1"/>
    <property type="match status" value="1"/>
</dbReference>
<evidence type="ECO:0000256" key="10">
    <source>
        <dbReference type="SAM" id="MobiDB-lite"/>
    </source>
</evidence>
<dbReference type="GO" id="GO:0005829">
    <property type="term" value="C:cytosol"/>
    <property type="evidence" value="ECO:0007669"/>
    <property type="project" value="TreeGrafter"/>
</dbReference>
<dbReference type="GO" id="GO:0006402">
    <property type="term" value="P:mRNA catabolic process"/>
    <property type="evidence" value="ECO:0007669"/>
    <property type="project" value="TreeGrafter"/>
</dbReference>
<dbReference type="eggNOG" id="COG0557">
    <property type="taxonomic scope" value="Bacteria"/>
</dbReference>
<evidence type="ECO:0000256" key="7">
    <source>
        <dbReference type="ARBA" id="ARBA00022884"/>
    </source>
</evidence>
<dbReference type="InterPro" id="IPR040476">
    <property type="entry name" value="CSD2"/>
</dbReference>
<keyword evidence="13" id="KW-1185">Reference proteome</keyword>
<dbReference type="GO" id="GO:0003723">
    <property type="term" value="F:RNA binding"/>
    <property type="evidence" value="ECO:0007669"/>
    <property type="project" value="UniProtKB-UniRule"/>
</dbReference>
<sequence>MISIKEILVKFMNEPAYKPMHVSELAKIFDISKREFNDFQDTIKAMEKEGLIIKTNNDKVALPERMGMIVGKLSVHQKGFGFLIPDDEEHQDVFIPSSFINGALHGDRVMVQITKEDVGKKKCEGEVVKIIDRANKTVIGVFESSRNFGFVVPEDKRIQNDIFIPKAKTNNAEDGDVVIVEIIEWAGKRRNPEGKIIDVLGKKGDKGIDILTIIKKHGLPEEFPPKVQKYAEGIEEDIPKSEYKRRVDLRDVRMVTIDGEDAKDLDDAVSIERLENGNYKLGVHIADVSNYVKELNPLDKEALKRGTSVYLIDRVIPMLPKELSNGICSLNPKVDRLTLSCIMTIDQKGKVLDHEIVESIIKTDERMTYTDVTKILKDHDDELIKKYDYLYDDFKAMEELCDILRKKRLGRGAIDFNFEESKIILNENGKPIDIKPYDREIANRIIEEFMLVCNETVAEHMYWANIPFVYRIHEEPDEEKLQHFSDFIYNMGYSLKSSREVHPKALQAILEKVQGKKEETVVSTLLLRSMMQAKYSPECVGHFGLAAKYYCHFTSPIRRYPDLMIHRIIKEFVNGKIDTKRSERLSGIVDYASKQSSDMERRAQDAEREVDDLKKAEYMSEKIGEEYHGIISSVTNFGFFVELPNTIEGLVHITDLDDDYYVYDERHLSLIGELTKKIYRLGDEVKIKVDRVNIDTHDIYFKLTENERDEDADDDLEEEFEEVEEDYDEDYGCEEEKYEEDLNDELD</sequence>
<dbReference type="NCBIfam" id="TIGR00358">
    <property type="entry name" value="3_prime_RNase"/>
    <property type="match status" value="1"/>
</dbReference>
<feature type="domain" description="S1 motif" evidence="11">
    <location>
        <begin position="624"/>
        <end position="704"/>
    </location>
</feature>
<accession>A0A1I2KB26</accession>
<keyword evidence="4 8" id="KW-0540">Nuclease</keyword>
<dbReference type="InterPro" id="IPR012340">
    <property type="entry name" value="NA-bd_OB-fold"/>
</dbReference>
<keyword evidence="3 8" id="KW-0963">Cytoplasm</keyword>
<name>A0A1I2KB26_9CLOT</name>
<dbReference type="SMART" id="SM00955">
    <property type="entry name" value="RNB"/>
    <property type="match status" value="1"/>
</dbReference>
<dbReference type="InterPro" id="IPR004476">
    <property type="entry name" value="RNase_II/RNase_R"/>
</dbReference>
<evidence type="ECO:0000313" key="13">
    <source>
        <dbReference type="Proteomes" id="UP000182135"/>
    </source>
</evidence>
<evidence type="ECO:0000256" key="6">
    <source>
        <dbReference type="ARBA" id="ARBA00022839"/>
    </source>
</evidence>
<evidence type="ECO:0000256" key="3">
    <source>
        <dbReference type="ARBA" id="ARBA00022490"/>
    </source>
</evidence>
<dbReference type="EC" id="3.1.13.1" evidence="8"/>
<comment type="function">
    <text evidence="8">3'-5' exoribonuclease that releases 5'-nucleoside monophosphates and is involved in maturation of structured RNAs.</text>
</comment>
<keyword evidence="6 8" id="KW-0269">Exonuclease</keyword>
<organism evidence="12 13">
    <name type="scientific">Clostridium cadaveris</name>
    <dbReference type="NCBI Taxonomy" id="1529"/>
    <lineage>
        <taxon>Bacteria</taxon>
        <taxon>Bacillati</taxon>
        <taxon>Bacillota</taxon>
        <taxon>Clostridia</taxon>
        <taxon>Eubacteriales</taxon>
        <taxon>Clostridiaceae</taxon>
        <taxon>Clostridium</taxon>
    </lineage>
</organism>
<evidence type="ECO:0000256" key="8">
    <source>
        <dbReference type="HAMAP-Rule" id="MF_01895"/>
    </source>
</evidence>
<dbReference type="GO" id="GO:0008859">
    <property type="term" value="F:exoribonuclease II activity"/>
    <property type="evidence" value="ECO:0007669"/>
    <property type="project" value="UniProtKB-UniRule"/>
</dbReference>
<feature type="compositionally biased region" description="Acidic residues" evidence="10">
    <location>
        <begin position="707"/>
        <end position="747"/>
    </location>
</feature>
<keyword evidence="9" id="KW-0175">Coiled coil</keyword>
<keyword evidence="5 8" id="KW-0378">Hydrolase</keyword>
<dbReference type="InterPro" id="IPR011129">
    <property type="entry name" value="CSD"/>
</dbReference>
<dbReference type="SMART" id="SM00316">
    <property type="entry name" value="S1"/>
    <property type="match status" value="1"/>
</dbReference>
<dbReference type="Gene3D" id="2.40.50.140">
    <property type="entry name" value="Nucleic acid-binding proteins"/>
    <property type="match status" value="3"/>
</dbReference>
<evidence type="ECO:0000256" key="5">
    <source>
        <dbReference type="ARBA" id="ARBA00022801"/>
    </source>
</evidence>
<dbReference type="Pfam" id="PF17876">
    <property type="entry name" value="CSD2"/>
    <property type="match status" value="1"/>
</dbReference>
<dbReference type="CDD" id="cd04471">
    <property type="entry name" value="S1_RNase_R"/>
    <property type="match status" value="1"/>
</dbReference>
<dbReference type="HAMAP" id="MF_01895">
    <property type="entry name" value="RNase_R"/>
    <property type="match status" value="1"/>
</dbReference>
<dbReference type="InterPro" id="IPR003029">
    <property type="entry name" value="S1_domain"/>
</dbReference>
<dbReference type="SUPFAM" id="SSF50249">
    <property type="entry name" value="Nucleic acid-binding proteins"/>
    <property type="match status" value="4"/>
</dbReference>
<dbReference type="NCBIfam" id="TIGR02063">
    <property type="entry name" value="RNase_R"/>
    <property type="match status" value="1"/>
</dbReference>
<dbReference type="InterPro" id="IPR013223">
    <property type="entry name" value="RNase_B_OB_dom"/>
</dbReference>
<proteinExistence type="inferred from homology"/>
<dbReference type="FunFam" id="2.40.50.140:FF:000273">
    <property type="entry name" value="Ribonuclease R"/>
    <property type="match status" value="1"/>
</dbReference>
<feature type="region of interest" description="Disordered" evidence="10">
    <location>
        <begin position="705"/>
        <end position="747"/>
    </location>
</feature>
<dbReference type="InterPro" id="IPR050180">
    <property type="entry name" value="RNR_Ribonuclease"/>
</dbReference>
<comment type="subcellular location">
    <subcellularLocation>
        <location evidence="2 8">Cytoplasm</location>
    </subcellularLocation>
</comment>
<dbReference type="Pfam" id="PF00575">
    <property type="entry name" value="S1"/>
    <property type="match status" value="1"/>
</dbReference>
<protein>
    <recommendedName>
        <fullName evidence="8">Ribonuclease R</fullName>
        <shortName evidence="8">RNase R</shortName>
        <ecNumber evidence="8">3.1.13.1</ecNumber>
    </recommendedName>
</protein>
<dbReference type="PANTHER" id="PTHR23355">
    <property type="entry name" value="RIBONUCLEASE"/>
    <property type="match status" value="1"/>
</dbReference>
<evidence type="ECO:0000256" key="4">
    <source>
        <dbReference type="ARBA" id="ARBA00022722"/>
    </source>
</evidence>
<evidence type="ECO:0000256" key="1">
    <source>
        <dbReference type="ARBA" id="ARBA00001849"/>
    </source>
</evidence>
<dbReference type="STRING" id="1529.SAMN04487885_10537"/>
<gene>
    <name evidence="8" type="primary">rnr</name>
    <name evidence="12" type="ORF">SAMN04487885_10537</name>
</gene>
<dbReference type="FunFam" id="2.40.50.140:FF:000219">
    <property type="entry name" value="Ribonuclease R"/>
    <property type="match status" value="1"/>
</dbReference>
<comment type="similarity">
    <text evidence="8">Belongs to the RNR ribonuclease family. RNase R subfamily.</text>
</comment>
<comment type="catalytic activity">
    <reaction evidence="1 8">
        <text>Exonucleolytic cleavage in the 3'- to 5'-direction to yield nucleoside 5'-phosphates.</text>
        <dbReference type="EC" id="3.1.13.1"/>
    </reaction>
</comment>
<dbReference type="PANTHER" id="PTHR23355:SF9">
    <property type="entry name" value="DIS3-LIKE EXONUCLEASE 2"/>
    <property type="match status" value="1"/>
</dbReference>
<evidence type="ECO:0000256" key="9">
    <source>
        <dbReference type="SAM" id="Coils"/>
    </source>
</evidence>
<keyword evidence="7 8" id="KW-0694">RNA-binding</keyword>
<evidence type="ECO:0000313" key="12">
    <source>
        <dbReference type="EMBL" id="SFF64154.1"/>
    </source>
</evidence>
<dbReference type="Proteomes" id="UP000182135">
    <property type="component" value="Unassembled WGS sequence"/>
</dbReference>
<dbReference type="InterPro" id="IPR001900">
    <property type="entry name" value="RNase_II/R"/>
</dbReference>
<dbReference type="SMART" id="SM00357">
    <property type="entry name" value="CSP"/>
    <property type="match status" value="2"/>
</dbReference>
<dbReference type="Pfam" id="PF08206">
    <property type="entry name" value="OB_RNB"/>
    <property type="match status" value="1"/>
</dbReference>
<dbReference type="EMBL" id="FOOE01000005">
    <property type="protein sequence ID" value="SFF64154.1"/>
    <property type="molecule type" value="Genomic_DNA"/>
</dbReference>
<dbReference type="Pfam" id="PF00773">
    <property type="entry name" value="RNB"/>
    <property type="match status" value="1"/>
</dbReference>